<dbReference type="GO" id="GO:0004175">
    <property type="term" value="F:endopeptidase activity"/>
    <property type="evidence" value="ECO:0007669"/>
    <property type="project" value="UniProtKB-ARBA"/>
</dbReference>
<organism evidence="3 4">
    <name type="scientific">Entamoeba histolytica</name>
    <dbReference type="NCBI Taxonomy" id="5759"/>
    <lineage>
        <taxon>Eukaryota</taxon>
        <taxon>Amoebozoa</taxon>
        <taxon>Evosea</taxon>
        <taxon>Archamoebae</taxon>
        <taxon>Mastigamoebida</taxon>
        <taxon>Entamoebidae</taxon>
        <taxon>Entamoeba</taxon>
    </lineage>
</organism>
<dbReference type="InterPro" id="IPR003675">
    <property type="entry name" value="Rce1/LyrA-like_dom"/>
</dbReference>
<feature type="transmembrane region" description="Helical" evidence="1">
    <location>
        <begin position="148"/>
        <end position="170"/>
    </location>
</feature>
<keyword evidence="1" id="KW-0812">Transmembrane</keyword>
<keyword evidence="3" id="KW-0645">Protease</keyword>
<dbReference type="Pfam" id="PF02517">
    <property type="entry name" value="Rce1-like"/>
    <property type="match status" value="1"/>
</dbReference>
<dbReference type="OMA" id="WWYVISL"/>
<feature type="domain" description="CAAX prenyl protease 2/Lysostaphin resistance protein A-like" evidence="2">
    <location>
        <begin position="158"/>
        <end position="262"/>
    </location>
</feature>
<dbReference type="AlphaFoldDB" id="A0A5K1UT56"/>
<protein>
    <submittedName>
        <fullName evidence="3">Caax amino terminal protease family</fullName>
    </submittedName>
</protein>
<dbReference type="VEuPathDB" id="AmoebaDB:EHI5A_020010"/>
<dbReference type="VEuPathDB" id="AmoebaDB:KM1_020460"/>
<name>A0A5K1UT56_ENTHI</name>
<feature type="transmembrane region" description="Helical" evidence="1">
    <location>
        <begin position="53"/>
        <end position="70"/>
    </location>
</feature>
<dbReference type="EMBL" id="BDEQ01000001">
    <property type="protein sequence ID" value="GAT97327.1"/>
    <property type="molecule type" value="Genomic_DNA"/>
</dbReference>
<dbReference type="VEuPathDB" id="AmoebaDB:EHI8A_009970"/>
<feature type="transmembrane region" description="Helical" evidence="1">
    <location>
        <begin position="191"/>
        <end position="212"/>
    </location>
</feature>
<feature type="transmembrane region" description="Helical" evidence="1">
    <location>
        <begin position="224"/>
        <end position="245"/>
    </location>
</feature>
<evidence type="ECO:0000259" key="2">
    <source>
        <dbReference type="Pfam" id="PF02517"/>
    </source>
</evidence>
<dbReference type="Proteomes" id="UP000078387">
    <property type="component" value="Unassembled WGS sequence"/>
</dbReference>
<evidence type="ECO:0000313" key="4">
    <source>
        <dbReference type="Proteomes" id="UP000078387"/>
    </source>
</evidence>
<dbReference type="VEuPathDB" id="AmoebaDB:EHI_183560"/>
<evidence type="ECO:0000313" key="3">
    <source>
        <dbReference type="EMBL" id="GAT97327.1"/>
    </source>
</evidence>
<accession>A0A5K1UT56</accession>
<reference evidence="3 4" key="1">
    <citation type="submission" date="2016-05" db="EMBL/GenBank/DDBJ databases">
        <title>First whole genome sequencing of Entamoeba histolytica HM1:IMSS-clone-6.</title>
        <authorList>
            <person name="Mukherjee Avik.K."/>
            <person name="Izumyama S."/>
            <person name="Nakada-Tsukui K."/>
            <person name="Nozaki T."/>
        </authorList>
    </citation>
    <scope>NUCLEOTIDE SEQUENCE [LARGE SCALE GENOMIC DNA]</scope>
    <source>
        <strain evidence="3 4">HM1:IMSS clone 6</strain>
    </source>
</reference>
<evidence type="ECO:0000256" key="1">
    <source>
        <dbReference type="SAM" id="Phobius"/>
    </source>
</evidence>
<comment type="caution">
    <text evidence="3">The sequence shown here is derived from an EMBL/GenBank/DDBJ whole genome shotgun (WGS) entry which is preliminary data.</text>
</comment>
<keyword evidence="3" id="KW-0378">Hydrolase</keyword>
<proteinExistence type="predicted"/>
<feature type="transmembrane region" description="Helical" evidence="1">
    <location>
        <begin position="288"/>
        <end position="308"/>
    </location>
</feature>
<feature type="transmembrane region" description="Helical" evidence="1">
    <location>
        <begin position="91"/>
        <end position="112"/>
    </location>
</feature>
<feature type="transmembrane region" description="Helical" evidence="1">
    <location>
        <begin position="12"/>
        <end position="33"/>
    </location>
</feature>
<dbReference type="VEuPathDB" id="AmoebaDB:EHI7A_008160"/>
<feature type="transmembrane region" description="Helical" evidence="1">
    <location>
        <begin position="252"/>
        <end position="273"/>
    </location>
</feature>
<gene>
    <name evidence="3" type="ORF">CL6EHI_183560</name>
</gene>
<keyword evidence="1" id="KW-0472">Membrane</keyword>
<sequence length="320" mass="36779">MYLLKNLITLPFKIHYLFICVYIVVSLIVVYGLQLTLLPSGKIYSYNYSMMKSLTLIIPSFLLFIAGFISEKVFHVTISTLKIEEPQIKKWWYVISIVLMPVLMTFGSFIFFCINPSMCSLNVMGEVMHQQKINELNNISLSENWIRFTVYTSIIIQILISSITSFGIALSQEYVFRYFLFNELLQSLHPLFSAFISSFVFAIYSIILVILGDYCPYENYPGSPYTGILMVCLIQFFLGVFLCFFALKTNSLFVLSFLHSSWISLQSTFIPFVDQTSTPISIFIGPSYYGILPSFPMIIATISFTMFMTKRPVGNELNLY</sequence>
<keyword evidence="1" id="KW-1133">Transmembrane helix</keyword>
<dbReference type="GO" id="GO:0006508">
    <property type="term" value="P:proteolysis"/>
    <property type="evidence" value="ECO:0007669"/>
    <property type="project" value="UniProtKB-KW"/>
</dbReference>
<dbReference type="GO" id="GO:0080120">
    <property type="term" value="P:CAAX-box protein maturation"/>
    <property type="evidence" value="ECO:0007669"/>
    <property type="project" value="UniProtKB-ARBA"/>
</dbReference>